<feature type="domain" description="PTS EIIB type-2" evidence="2">
    <location>
        <begin position="3"/>
        <end position="92"/>
    </location>
</feature>
<evidence type="ECO:0000313" key="3">
    <source>
        <dbReference type="EMBL" id="MBA4496358.1"/>
    </source>
</evidence>
<dbReference type="InterPro" id="IPR003501">
    <property type="entry name" value="PTS_EIIB_2/3"/>
</dbReference>
<evidence type="ECO:0000256" key="1">
    <source>
        <dbReference type="ARBA" id="ARBA00022679"/>
    </source>
</evidence>
<dbReference type="InterPro" id="IPR013011">
    <property type="entry name" value="PTS_EIIB_2"/>
</dbReference>
<sequence length="92" mass="9683">MKKKIIVACGGAVATSTVAANKIKELCNKAGIDAEIIQCRVSEIGANLNGVDLIVTTARVTKDYGVPLETGMAFITGIGQEALERKILSHLQ</sequence>
<dbReference type="Pfam" id="PF02302">
    <property type="entry name" value="PTS_IIB"/>
    <property type="match status" value="1"/>
</dbReference>
<keyword evidence="4" id="KW-1185">Reference proteome</keyword>
<evidence type="ECO:0000313" key="4">
    <source>
        <dbReference type="Proteomes" id="UP000535491"/>
    </source>
</evidence>
<organism evidence="3 4">
    <name type="scientific">Paenactinomyces guangxiensis</name>
    <dbReference type="NCBI Taxonomy" id="1490290"/>
    <lineage>
        <taxon>Bacteria</taxon>
        <taxon>Bacillati</taxon>
        <taxon>Bacillota</taxon>
        <taxon>Bacilli</taxon>
        <taxon>Bacillales</taxon>
        <taxon>Thermoactinomycetaceae</taxon>
        <taxon>Paenactinomyces</taxon>
    </lineage>
</organism>
<dbReference type="AlphaFoldDB" id="A0A7W1WUK8"/>
<dbReference type="EMBL" id="JACEIQ010000031">
    <property type="protein sequence ID" value="MBA4496358.1"/>
    <property type="molecule type" value="Genomic_DNA"/>
</dbReference>
<reference evidence="3 4" key="1">
    <citation type="submission" date="2020-07" db="EMBL/GenBank/DDBJ databases">
        <authorList>
            <person name="Feng H."/>
        </authorList>
    </citation>
    <scope>NUCLEOTIDE SEQUENCE [LARGE SCALE GENOMIC DNA]</scope>
    <source>
        <strain evidence="4">s-10</strain>
    </source>
</reference>
<protein>
    <submittedName>
        <fullName evidence="3">PTS galactitol transporter subunit IIB</fullName>
    </submittedName>
</protein>
<dbReference type="PROSITE" id="PS51099">
    <property type="entry name" value="PTS_EIIB_TYPE_2"/>
    <property type="match status" value="1"/>
</dbReference>
<comment type="caution">
    <text evidence="3">The sequence shown here is derived from an EMBL/GenBank/DDBJ whole genome shotgun (WGS) entry which is preliminary data.</text>
</comment>
<name>A0A7W1WUK8_9BACL</name>
<dbReference type="SUPFAM" id="SSF52794">
    <property type="entry name" value="PTS system IIB component-like"/>
    <property type="match status" value="1"/>
</dbReference>
<keyword evidence="1" id="KW-0808">Transferase</keyword>
<gene>
    <name evidence="3" type="primary">gatB</name>
    <name evidence="3" type="ORF">H1191_19010</name>
</gene>
<evidence type="ECO:0000259" key="2">
    <source>
        <dbReference type="PROSITE" id="PS51099"/>
    </source>
</evidence>
<dbReference type="CDD" id="cd05566">
    <property type="entry name" value="PTS_IIB_galactitol"/>
    <property type="match status" value="1"/>
</dbReference>
<accession>A0A7W1WUK8</accession>
<dbReference type="Proteomes" id="UP000535491">
    <property type="component" value="Unassembled WGS sequence"/>
</dbReference>
<dbReference type="GO" id="GO:0009401">
    <property type="term" value="P:phosphoenolpyruvate-dependent sugar phosphotransferase system"/>
    <property type="evidence" value="ECO:0007669"/>
    <property type="project" value="InterPro"/>
</dbReference>
<dbReference type="NCBIfam" id="NF007643">
    <property type="entry name" value="PRK10310.1"/>
    <property type="match status" value="1"/>
</dbReference>
<dbReference type="RefSeq" id="WP_181754708.1">
    <property type="nucleotide sequence ID" value="NZ_JACEIQ010000031.1"/>
</dbReference>
<proteinExistence type="predicted"/>
<dbReference type="Gene3D" id="3.40.50.2300">
    <property type="match status" value="1"/>
</dbReference>
<dbReference type="GO" id="GO:0008982">
    <property type="term" value="F:protein-N(PI)-phosphohistidine-sugar phosphotransferase activity"/>
    <property type="evidence" value="ECO:0007669"/>
    <property type="project" value="InterPro"/>
</dbReference>
<dbReference type="InterPro" id="IPR036095">
    <property type="entry name" value="PTS_EIIB-like_sf"/>
</dbReference>